<dbReference type="CDD" id="cd01991">
    <property type="entry name" value="Asn_synthase_B_C"/>
    <property type="match status" value="1"/>
</dbReference>
<dbReference type="PROSITE" id="PS51278">
    <property type="entry name" value="GATASE_TYPE_2"/>
    <property type="match status" value="1"/>
</dbReference>
<evidence type="ECO:0000256" key="9">
    <source>
        <dbReference type="PIRSR" id="PIRSR001589-1"/>
    </source>
</evidence>
<feature type="site" description="Important for beta-aspartyl-AMP intermediate formation" evidence="11">
    <location>
        <position position="379"/>
    </location>
</feature>
<dbReference type="EMBL" id="PVNE01000003">
    <property type="protein sequence ID" value="PRX42159.1"/>
    <property type="molecule type" value="Genomic_DNA"/>
</dbReference>
<dbReference type="SUPFAM" id="SSF52402">
    <property type="entry name" value="Adenine nucleotide alpha hydrolases-like"/>
    <property type="match status" value="1"/>
</dbReference>
<dbReference type="InterPro" id="IPR033738">
    <property type="entry name" value="AsnB_N"/>
</dbReference>
<protein>
    <recommendedName>
        <fullName evidence="3">asparagine synthase (glutamine-hydrolyzing)</fullName>
        <ecNumber evidence="3">6.3.5.4</ecNumber>
    </recommendedName>
</protein>
<accession>A0A2T0LIF9</accession>
<dbReference type="Proteomes" id="UP000237797">
    <property type="component" value="Unassembled WGS sequence"/>
</dbReference>
<dbReference type="GO" id="GO:0006529">
    <property type="term" value="P:asparagine biosynthetic process"/>
    <property type="evidence" value="ECO:0007669"/>
    <property type="project" value="UniProtKB-KW"/>
</dbReference>
<feature type="binding site" evidence="10">
    <location>
        <position position="102"/>
    </location>
    <ligand>
        <name>L-glutamine</name>
        <dbReference type="ChEBI" id="CHEBI:58359"/>
    </ligand>
</feature>
<evidence type="ECO:0000313" key="13">
    <source>
        <dbReference type="EMBL" id="PRX42159.1"/>
    </source>
</evidence>
<organism evidence="13 14">
    <name type="scientific">Planifilum fimeticola</name>
    <dbReference type="NCBI Taxonomy" id="201975"/>
    <lineage>
        <taxon>Bacteria</taxon>
        <taxon>Bacillati</taxon>
        <taxon>Bacillota</taxon>
        <taxon>Bacilli</taxon>
        <taxon>Bacillales</taxon>
        <taxon>Thermoactinomycetaceae</taxon>
        <taxon>Planifilum</taxon>
    </lineage>
</organism>
<keyword evidence="9" id="KW-0028">Amino-acid biosynthesis</keyword>
<sequence>MCGIAGWIDWEKPVSRERSVLKEMNQAMACRGPDDEGIWLSKHAALVHRRLVVIDPEGGAQPMVRRYGGRTYVITYNGELYNMPELRRELETRGHVLTSRSDTELILAAYAEWGVDCPRHLNGIFAFAIWDDASQSLYAARDRIGVKPLFFARRGDGLIFGSELKAILAHPAVRPEVDEEGLAEVLAMGPGRTPGHGVFRGVEELRPGFWLRFDRNGLQIQSYWKLVSHAHPEDLDTTVERVRELFQDSVRRQLVSDVPVGAMLSGGLDSSSISATMAKVFEEEGKGPLHTFSVDYAGNEEYFRPNEFQPNSDAPWVRRMAEHLGSVHHTVIIDTEELASALIPAMRARDLPGMTDVDSSLYLFSREIKKEVTVILSGECADEVFGGYPWFHREELIRAETFPWSRLIRDRIRFFSPEVVSRIRAEEYVADRYREALEEVPRLPGETPREARMRELFYLCLTRWMPVLLDRKDRMSMAFGLEVRVPFCDHRLVEYVWNVPWSMKSCDGREKGLLRRAVSDLLPEDVRMRRKSPFPKTHNPAYLEAVRSEALRRIEDPASPLRDILHVEEIRRFADRRDLGELHLPWFGQLMNVPQLFAYFIQLDAWMREYGVVIR</sequence>
<dbReference type="PANTHER" id="PTHR43284:SF1">
    <property type="entry name" value="ASPARAGINE SYNTHETASE"/>
    <property type="match status" value="1"/>
</dbReference>
<dbReference type="InterPro" id="IPR051786">
    <property type="entry name" value="ASN_synthetase/amidase"/>
</dbReference>
<comment type="catalytic activity">
    <reaction evidence="8">
        <text>L-aspartate + L-glutamine + ATP + H2O = L-asparagine + L-glutamate + AMP + diphosphate + H(+)</text>
        <dbReference type="Rhea" id="RHEA:12228"/>
        <dbReference type="ChEBI" id="CHEBI:15377"/>
        <dbReference type="ChEBI" id="CHEBI:15378"/>
        <dbReference type="ChEBI" id="CHEBI:29985"/>
        <dbReference type="ChEBI" id="CHEBI:29991"/>
        <dbReference type="ChEBI" id="CHEBI:30616"/>
        <dbReference type="ChEBI" id="CHEBI:33019"/>
        <dbReference type="ChEBI" id="CHEBI:58048"/>
        <dbReference type="ChEBI" id="CHEBI:58359"/>
        <dbReference type="ChEBI" id="CHEBI:456215"/>
        <dbReference type="EC" id="6.3.5.4"/>
    </reaction>
</comment>
<evidence type="ECO:0000313" key="14">
    <source>
        <dbReference type="Proteomes" id="UP000237797"/>
    </source>
</evidence>
<dbReference type="NCBIfam" id="TIGR01536">
    <property type="entry name" value="asn_synth_AEB"/>
    <property type="match status" value="1"/>
</dbReference>
<evidence type="ECO:0000256" key="6">
    <source>
        <dbReference type="ARBA" id="ARBA00022888"/>
    </source>
</evidence>
<dbReference type="InterPro" id="IPR029055">
    <property type="entry name" value="Ntn_hydrolases_N"/>
</dbReference>
<comment type="pathway">
    <text evidence="1">Amino-acid biosynthesis; L-asparagine biosynthesis; L-asparagine from L-aspartate (L-Gln route): step 1/1.</text>
</comment>
<evidence type="ECO:0000256" key="8">
    <source>
        <dbReference type="ARBA" id="ARBA00048741"/>
    </source>
</evidence>
<evidence type="ECO:0000256" key="10">
    <source>
        <dbReference type="PIRSR" id="PIRSR001589-2"/>
    </source>
</evidence>
<dbReference type="PIRSF" id="PIRSF001589">
    <property type="entry name" value="Asn_synthetase_glu-h"/>
    <property type="match status" value="1"/>
</dbReference>
<evidence type="ECO:0000256" key="1">
    <source>
        <dbReference type="ARBA" id="ARBA00005187"/>
    </source>
</evidence>
<dbReference type="Pfam" id="PF00733">
    <property type="entry name" value="Asn_synthase"/>
    <property type="match status" value="1"/>
</dbReference>
<dbReference type="GO" id="GO:0005524">
    <property type="term" value="F:ATP binding"/>
    <property type="evidence" value="ECO:0007669"/>
    <property type="project" value="UniProtKB-KW"/>
</dbReference>
<evidence type="ECO:0000256" key="11">
    <source>
        <dbReference type="PIRSR" id="PIRSR001589-3"/>
    </source>
</evidence>
<dbReference type="GO" id="GO:0004066">
    <property type="term" value="F:asparagine synthase (glutamine-hydrolyzing) activity"/>
    <property type="evidence" value="ECO:0007669"/>
    <property type="project" value="UniProtKB-EC"/>
</dbReference>
<dbReference type="EC" id="6.3.5.4" evidence="3"/>
<dbReference type="RefSeq" id="WP_106344111.1">
    <property type="nucleotide sequence ID" value="NZ_PVNE01000003.1"/>
</dbReference>
<keyword evidence="7 9" id="KW-0315">Glutamine amidotransferase</keyword>
<keyword evidence="14" id="KW-1185">Reference proteome</keyword>
<evidence type="ECO:0000256" key="4">
    <source>
        <dbReference type="ARBA" id="ARBA00022741"/>
    </source>
</evidence>
<dbReference type="InterPro" id="IPR017932">
    <property type="entry name" value="GATase_2_dom"/>
</dbReference>
<keyword evidence="6 9" id="KW-0061">Asparagine biosynthesis</keyword>
<dbReference type="InterPro" id="IPR014729">
    <property type="entry name" value="Rossmann-like_a/b/a_fold"/>
</dbReference>
<evidence type="ECO:0000256" key="7">
    <source>
        <dbReference type="ARBA" id="ARBA00022962"/>
    </source>
</evidence>
<dbReference type="OrthoDB" id="9763290at2"/>
<dbReference type="PANTHER" id="PTHR43284">
    <property type="entry name" value="ASPARAGINE SYNTHETASE (GLUTAMINE-HYDROLYZING)"/>
    <property type="match status" value="1"/>
</dbReference>
<name>A0A2T0LIF9_9BACL</name>
<dbReference type="SUPFAM" id="SSF56235">
    <property type="entry name" value="N-terminal nucleophile aminohydrolases (Ntn hydrolases)"/>
    <property type="match status" value="1"/>
</dbReference>
<evidence type="ECO:0000256" key="5">
    <source>
        <dbReference type="ARBA" id="ARBA00022840"/>
    </source>
</evidence>
<proteinExistence type="inferred from homology"/>
<reference evidence="13 14" key="1">
    <citation type="submission" date="2018-03" db="EMBL/GenBank/DDBJ databases">
        <title>Genomic Encyclopedia of Archaeal and Bacterial Type Strains, Phase II (KMG-II): from individual species to whole genera.</title>
        <authorList>
            <person name="Goeker M."/>
        </authorList>
    </citation>
    <scope>NUCLEOTIDE SEQUENCE [LARGE SCALE GENOMIC DNA]</scope>
    <source>
        <strain evidence="13 14">DSM 44946</strain>
    </source>
</reference>
<dbReference type="InterPro" id="IPR001962">
    <property type="entry name" value="Asn_synthase"/>
</dbReference>
<dbReference type="AlphaFoldDB" id="A0A2T0LIF9"/>
<evidence type="ECO:0000256" key="2">
    <source>
        <dbReference type="ARBA" id="ARBA00005752"/>
    </source>
</evidence>
<keyword evidence="4 10" id="KW-0547">Nucleotide-binding</keyword>
<dbReference type="Pfam" id="PF13537">
    <property type="entry name" value="GATase_7"/>
    <property type="match status" value="1"/>
</dbReference>
<comment type="similarity">
    <text evidence="2">Belongs to the asparagine synthetase family.</text>
</comment>
<dbReference type="GO" id="GO:0005829">
    <property type="term" value="C:cytosol"/>
    <property type="evidence" value="ECO:0007669"/>
    <property type="project" value="TreeGrafter"/>
</dbReference>
<feature type="domain" description="Glutamine amidotransferase type-2" evidence="12">
    <location>
        <begin position="2"/>
        <end position="216"/>
    </location>
</feature>
<feature type="binding site" evidence="10">
    <location>
        <position position="294"/>
    </location>
    <ligand>
        <name>ATP</name>
        <dbReference type="ChEBI" id="CHEBI:30616"/>
    </ligand>
</feature>
<keyword evidence="5 10" id="KW-0067">ATP-binding</keyword>
<feature type="active site" description="For GATase activity" evidence="9">
    <location>
        <position position="2"/>
    </location>
</feature>
<dbReference type="InterPro" id="IPR006426">
    <property type="entry name" value="Asn_synth_AEB"/>
</dbReference>
<dbReference type="Gene3D" id="3.60.20.10">
    <property type="entry name" value="Glutamine Phosphoribosylpyrophosphate, subunit 1, domain 1"/>
    <property type="match status" value="1"/>
</dbReference>
<dbReference type="CDD" id="cd00712">
    <property type="entry name" value="AsnB"/>
    <property type="match status" value="1"/>
</dbReference>
<comment type="caution">
    <text evidence="13">The sequence shown here is derived from an EMBL/GenBank/DDBJ whole genome shotgun (WGS) entry which is preliminary data.</text>
</comment>
<evidence type="ECO:0000259" key="12">
    <source>
        <dbReference type="PROSITE" id="PS51278"/>
    </source>
</evidence>
<dbReference type="Gene3D" id="3.40.50.620">
    <property type="entry name" value="HUPs"/>
    <property type="match status" value="1"/>
</dbReference>
<gene>
    <name evidence="13" type="ORF">CLV97_103175</name>
</gene>
<feature type="binding site" evidence="10">
    <location>
        <begin position="377"/>
        <end position="378"/>
    </location>
    <ligand>
        <name>ATP</name>
        <dbReference type="ChEBI" id="CHEBI:30616"/>
    </ligand>
</feature>
<evidence type="ECO:0000256" key="3">
    <source>
        <dbReference type="ARBA" id="ARBA00012737"/>
    </source>
</evidence>